<name>A0ABP7U6M6_9SPHN</name>
<feature type="region of interest" description="Disordered" evidence="1">
    <location>
        <begin position="1"/>
        <end position="26"/>
    </location>
</feature>
<evidence type="ECO:0000313" key="3">
    <source>
        <dbReference type="Proteomes" id="UP001424459"/>
    </source>
</evidence>
<sequence length="133" mass="14757">MSWPESPASSPTTRPSPAARSAPDRLAGRAANAHLFPMAWDLRGAFLKKGERESARLADFEFRLRVRTLRLFARELGLDEDETVALVARGDDDAALAALGSGVDLRERFAHCRDRARRELIAERGNPAPHRLL</sequence>
<evidence type="ECO:0000313" key="2">
    <source>
        <dbReference type="EMBL" id="GAA4037012.1"/>
    </source>
</evidence>
<reference evidence="3" key="1">
    <citation type="journal article" date="2019" name="Int. J. Syst. Evol. Microbiol.">
        <title>The Global Catalogue of Microorganisms (GCM) 10K type strain sequencing project: providing services to taxonomists for standard genome sequencing and annotation.</title>
        <authorList>
            <consortium name="The Broad Institute Genomics Platform"/>
            <consortium name="The Broad Institute Genome Sequencing Center for Infectious Disease"/>
            <person name="Wu L."/>
            <person name="Ma J."/>
        </authorList>
    </citation>
    <scope>NUCLEOTIDE SEQUENCE [LARGE SCALE GENOMIC DNA]</scope>
    <source>
        <strain evidence="3">JCM 17564</strain>
    </source>
</reference>
<proteinExistence type="predicted"/>
<organism evidence="2 3">
    <name type="scientific">Sphingomonas rosea</name>
    <dbReference type="NCBI Taxonomy" id="335605"/>
    <lineage>
        <taxon>Bacteria</taxon>
        <taxon>Pseudomonadati</taxon>
        <taxon>Pseudomonadota</taxon>
        <taxon>Alphaproteobacteria</taxon>
        <taxon>Sphingomonadales</taxon>
        <taxon>Sphingomonadaceae</taxon>
        <taxon>Sphingomonas</taxon>
    </lineage>
</organism>
<gene>
    <name evidence="2" type="ORF">GCM10022281_17020</name>
</gene>
<evidence type="ECO:0000256" key="1">
    <source>
        <dbReference type="SAM" id="MobiDB-lite"/>
    </source>
</evidence>
<dbReference type="EMBL" id="BAABBR010000001">
    <property type="protein sequence ID" value="GAA4037012.1"/>
    <property type="molecule type" value="Genomic_DNA"/>
</dbReference>
<keyword evidence="3" id="KW-1185">Reference proteome</keyword>
<dbReference type="Proteomes" id="UP001424459">
    <property type="component" value="Unassembled WGS sequence"/>
</dbReference>
<protein>
    <submittedName>
        <fullName evidence="2">Uncharacterized protein</fullName>
    </submittedName>
</protein>
<comment type="caution">
    <text evidence="2">The sequence shown here is derived from an EMBL/GenBank/DDBJ whole genome shotgun (WGS) entry which is preliminary data.</text>
</comment>
<feature type="compositionally biased region" description="Low complexity" evidence="1">
    <location>
        <begin position="1"/>
        <end position="21"/>
    </location>
</feature>
<accession>A0ABP7U6M6</accession>